<keyword evidence="2" id="KW-1185">Reference proteome</keyword>
<evidence type="ECO:0000313" key="1">
    <source>
        <dbReference type="EMBL" id="KAF2187438.1"/>
    </source>
</evidence>
<organism evidence="1 2">
    <name type="scientific">Zopfia rhizophila CBS 207.26</name>
    <dbReference type="NCBI Taxonomy" id="1314779"/>
    <lineage>
        <taxon>Eukaryota</taxon>
        <taxon>Fungi</taxon>
        <taxon>Dikarya</taxon>
        <taxon>Ascomycota</taxon>
        <taxon>Pezizomycotina</taxon>
        <taxon>Dothideomycetes</taxon>
        <taxon>Dothideomycetes incertae sedis</taxon>
        <taxon>Zopfiaceae</taxon>
        <taxon>Zopfia</taxon>
    </lineage>
</organism>
<gene>
    <name evidence="1" type="ORF">K469DRAFT_705129</name>
</gene>
<feature type="non-terminal residue" evidence="1">
    <location>
        <position position="1"/>
    </location>
</feature>
<sequence>LLIPPHGGSYIHSLHSVIVMSPEFRITHTHNPVYRGPHHLSLRLRSLLRPLPTTTASRVYRHASPRIAIIPGLLITNMRQLYNFKRATSLNDRLITSRHLIVKYTLEHTP</sequence>
<dbReference type="Proteomes" id="UP000800200">
    <property type="component" value="Unassembled WGS sequence"/>
</dbReference>
<proteinExistence type="predicted"/>
<protein>
    <submittedName>
        <fullName evidence="1">Uncharacterized protein</fullName>
    </submittedName>
</protein>
<dbReference type="AlphaFoldDB" id="A0A6A6EA80"/>
<reference evidence="1" key="1">
    <citation type="journal article" date="2020" name="Stud. Mycol.">
        <title>101 Dothideomycetes genomes: a test case for predicting lifestyles and emergence of pathogens.</title>
        <authorList>
            <person name="Haridas S."/>
            <person name="Albert R."/>
            <person name="Binder M."/>
            <person name="Bloem J."/>
            <person name="Labutti K."/>
            <person name="Salamov A."/>
            <person name="Andreopoulos B."/>
            <person name="Baker S."/>
            <person name="Barry K."/>
            <person name="Bills G."/>
            <person name="Bluhm B."/>
            <person name="Cannon C."/>
            <person name="Castanera R."/>
            <person name="Culley D."/>
            <person name="Daum C."/>
            <person name="Ezra D."/>
            <person name="Gonzalez J."/>
            <person name="Henrissat B."/>
            <person name="Kuo A."/>
            <person name="Liang C."/>
            <person name="Lipzen A."/>
            <person name="Lutzoni F."/>
            <person name="Magnuson J."/>
            <person name="Mondo S."/>
            <person name="Nolan M."/>
            <person name="Ohm R."/>
            <person name="Pangilinan J."/>
            <person name="Park H.-J."/>
            <person name="Ramirez L."/>
            <person name="Alfaro M."/>
            <person name="Sun H."/>
            <person name="Tritt A."/>
            <person name="Yoshinaga Y."/>
            <person name="Zwiers L.-H."/>
            <person name="Turgeon B."/>
            <person name="Goodwin S."/>
            <person name="Spatafora J."/>
            <person name="Crous P."/>
            <person name="Grigoriev I."/>
        </authorList>
    </citation>
    <scope>NUCLEOTIDE SEQUENCE</scope>
    <source>
        <strain evidence="1">CBS 207.26</strain>
    </source>
</reference>
<name>A0A6A6EA80_9PEZI</name>
<dbReference type="EMBL" id="ML994627">
    <property type="protein sequence ID" value="KAF2187438.1"/>
    <property type="molecule type" value="Genomic_DNA"/>
</dbReference>
<accession>A0A6A6EA80</accession>
<evidence type="ECO:0000313" key="2">
    <source>
        <dbReference type="Proteomes" id="UP000800200"/>
    </source>
</evidence>